<evidence type="ECO:0000313" key="1">
    <source>
        <dbReference type="EMBL" id="MFE9224350.1"/>
    </source>
</evidence>
<evidence type="ECO:0000313" key="2">
    <source>
        <dbReference type="Proteomes" id="UP001601288"/>
    </source>
</evidence>
<comment type="caution">
    <text evidence="1">The sequence shown here is derived from an EMBL/GenBank/DDBJ whole genome shotgun (WGS) entry which is preliminary data.</text>
</comment>
<dbReference type="RefSeq" id="WP_358281596.1">
    <property type="nucleotide sequence ID" value="NZ_JBEYGJ010000011.1"/>
</dbReference>
<accession>A0ABW6L792</accession>
<organism evidence="1 2">
    <name type="scientific">Streptomyces massasporeus</name>
    <dbReference type="NCBI Taxonomy" id="67324"/>
    <lineage>
        <taxon>Bacteria</taxon>
        <taxon>Bacillati</taxon>
        <taxon>Actinomycetota</taxon>
        <taxon>Actinomycetes</taxon>
        <taxon>Kitasatosporales</taxon>
        <taxon>Streptomycetaceae</taxon>
        <taxon>Streptomyces</taxon>
    </lineage>
</organism>
<protein>
    <submittedName>
        <fullName evidence="1">Uncharacterized protein</fullName>
    </submittedName>
</protein>
<dbReference type="EMBL" id="JBIAFP010000003">
    <property type="protein sequence ID" value="MFE9224350.1"/>
    <property type="molecule type" value="Genomic_DNA"/>
</dbReference>
<gene>
    <name evidence="1" type="ORF">ACFYM3_06870</name>
</gene>
<sequence>MPHPTTTLTPRICPNCDGFATAAITTGNRDTCGHLHTLTTDCRVCDGLGTVPARRVREGARA</sequence>
<dbReference type="Proteomes" id="UP001601288">
    <property type="component" value="Unassembled WGS sequence"/>
</dbReference>
<proteinExistence type="predicted"/>
<name>A0ABW6L792_9ACTN</name>
<keyword evidence="2" id="KW-1185">Reference proteome</keyword>
<reference evidence="1 2" key="1">
    <citation type="submission" date="2024-10" db="EMBL/GenBank/DDBJ databases">
        <title>The Natural Products Discovery Center: Release of the First 8490 Sequenced Strains for Exploring Actinobacteria Biosynthetic Diversity.</title>
        <authorList>
            <person name="Kalkreuter E."/>
            <person name="Kautsar S.A."/>
            <person name="Yang D."/>
            <person name="Bader C.D."/>
            <person name="Teijaro C.N."/>
            <person name="Fluegel L."/>
            <person name="Davis C.M."/>
            <person name="Simpson J.R."/>
            <person name="Lauterbach L."/>
            <person name="Steele A.D."/>
            <person name="Gui C."/>
            <person name="Meng S."/>
            <person name="Li G."/>
            <person name="Viehrig K."/>
            <person name="Ye F."/>
            <person name="Su P."/>
            <person name="Kiefer A.F."/>
            <person name="Nichols A."/>
            <person name="Cepeda A.J."/>
            <person name="Yan W."/>
            <person name="Fan B."/>
            <person name="Jiang Y."/>
            <person name="Adhikari A."/>
            <person name="Zheng C.-J."/>
            <person name="Schuster L."/>
            <person name="Cowan T.M."/>
            <person name="Smanski M.J."/>
            <person name="Chevrette M.G."/>
            <person name="De Carvalho L.P.S."/>
            <person name="Shen B."/>
        </authorList>
    </citation>
    <scope>NUCLEOTIDE SEQUENCE [LARGE SCALE GENOMIC DNA]</scope>
    <source>
        <strain evidence="1 2">NPDC007066</strain>
    </source>
</reference>